<feature type="region of interest" description="Disordered" evidence="1">
    <location>
        <begin position="513"/>
        <end position="549"/>
    </location>
</feature>
<feature type="domain" description="EF-hand" evidence="3">
    <location>
        <begin position="443"/>
        <end position="478"/>
    </location>
</feature>
<dbReference type="SUPFAM" id="SSF53850">
    <property type="entry name" value="Periplasmic binding protein-like II"/>
    <property type="match status" value="1"/>
</dbReference>
<feature type="region of interest" description="Disordered" evidence="1">
    <location>
        <begin position="1"/>
        <end position="25"/>
    </location>
</feature>
<feature type="transmembrane region" description="Helical" evidence="2">
    <location>
        <begin position="351"/>
        <end position="376"/>
    </location>
</feature>
<name>A0A9N8EQ39_9STRA</name>
<keyword evidence="2" id="KW-1133">Transmembrane helix</keyword>
<dbReference type="OrthoDB" id="44485at2759"/>
<evidence type="ECO:0000256" key="1">
    <source>
        <dbReference type="SAM" id="MobiDB-lite"/>
    </source>
</evidence>
<dbReference type="PROSITE" id="PS50222">
    <property type="entry name" value="EF_HAND_2"/>
    <property type="match status" value="1"/>
</dbReference>
<dbReference type="EMBL" id="CAICTM010001370">
    <property type="protein sequence ID" value="CAB9523064.1"/>
    <property type="molecule type" value="Genomic_DNA"/>
</dbReference>
<dbReference type="Proteomes" id="UP001153069">
    <property type="component" value="Unassembled WGS sequence"/>
</dbReference>
<dbReference type="SUPFAM" id="SSF47473">
    <property type="entry name" value="EF-hand"/>
    <property type="match status" value="1"/>
</dbReference>
<keyword evidence="2" id="KW-0812">Transmembrane</keyword>
<dbReference type="InterPro" id="IPR002048">
    <property type="entry name" value="EF_hand_dom"/>
</dbReference>
<reference evidence="4" key="1">
    <citation type="submission" date="2020-06" db="EMBL/GenBank/DDBJ databases">
        <authorList>
            <consortium name="Plant Systems Biology data submission"/>
        </authorList>
    </citation>
    <scope>NUCLEOTIDE SEQUENCE</scope>
    <source>
        <strain evidence="4">D6</strain>
    </source>
</reference>
<gene>
    <name evidence="4" type="ORF">SEMRO_1372_G267170.1</name>
</gene>
<evidence type="ECO:0000313" key="5">
    <source>
        <dbReference type="Proteomes" id="UP001153069"/>
    </source>
</evidence>
<dbReference type="Gene3D" id="3.40.190.10">
    <property type="entry name" value="Periplasmic binding protein-like II"/>
    <property type="match status" value="1"/>
</dbReference>
<dbReference type="GO" id="GO:0005509">
    <property type="term" value="F:calcium ion binding"/>
    <property type="evidence" value="ECO:0007669"/>
    <property type="project" value="InterPro"/>
</dbReference>
<sequence length="549" mass="61568">MLVHVTAEEPPASTRNGTTSTTTLSSTPFFGDPTLSGQHFRITVLEHPGYVDIITMPEEEEDGRLQFSGYIIDVLEELAKPNRANFTYDLVTPSGYGSLCEPRLTPNKEGNPDDAFGKRYFQAYQCGESDVNDRPKTHYTTDFYWGIFYITPERLKANRFTIPIAPPARATLGMMGTATHIQNIHELAASNNTQNYQICAFDGTAYKDSLVLSFPQLHFKGISYAEDVHTLLHEGVCDIIIESYPVLKQTVLQLYNDNTCIANGKPIGVIGEPLEYGLNYFAFGIRDDLPESVVRTLDFWLQALMACFPEDPDGYCPNGVGSTSQMYNVHGGTGQECGYEQYPPNTDDSGLHVAAIVTIAITPVLLVVTLGMIYHLHRLKHQEKRMKKRFIQQLARNIDIGPSVRQISVEKLSETFQHIGGKDGKISKEDLAKWMNDLHLDFLSDKDFDRLWDTMDMEGTGYVDPIDFFAFLNECDKQFKEVHEEFSSLPKSEKLKLAARRLSNIKAVGEEGVDRMERRNNRRSRFQIPGLASSNPLGSSAAFSAPSQL</sequence>
<keyword evidence="5" id="KW-1185">Reference proteome</keyword>
<evidence type="ECO:0000259" key="3">
    <source>
        <dbReference type="PROSITE" id="PS50222"/>
    </source>
</evidence>
<evidence type="ECO:0000313" key="4">
    <source>
        <dbReference type="EMBL" id="CAB9523064.1"/>
    </source>
</evidence>
<accession>A0A9N8EQ39</accession>
<protein>
    <recommendedName>
        <fullName evidence="3">EF-hand domain-containing protein</fullName>
    </recommendedName>
</protein>
<keyword evidence="2" id="KW-0472">Membrane</keyword>
<dbReference type="InterPro" id="IPR011992">
    <property type="entry name" value="EF-hand-dom_pair"/>
</dbReference>
<comment type="caution">
    <text evidence="4">The sequence shown here is derived from an EMBL/GenBank/DDBJ whole genome shotgun (WGS) entry which is preliminary data.</text>
</comment>
<proteinExistence type="predicted"/>
<evidence type="ECO:0000256" key="2">
    <source>
        <dbReference type="SAM" id="Phobius"/>
    </source>
</evidence>
<feature type="compositionally biased region" description="Polar residues" evidence="1">
    <location>
        <begin position="532"/>
        <end position="549"/>
    </location>
</feature>
<dbReference type="Gene3D" id="1.10.238.10">
    <property type="entry name" value="EF-hand"/>
    <property type="match status" value="1"/>
</dbReference>
<organism evidence="4 5">
    <name type="scientific">Seminavis robusta</name>
    <dbReference type="NCBI Taxonomy" id="568900"/>
    <lineage>
        <taxon>Eukaryota</taxon>
        <taxon>Sar</taxon>
        <taxon>Stramenopiles</taxon>
        <taxon>Ochrophyta</taxon>
        <taxon>Bacillariophyta</taxon>
        <taxon>Bacillariophyceae</taxon>
        <taxon>Bacillariophycidae</taxon>
        <taxon>Naviculales</taxon>
        <taxon>Naviculaceae</taxon>
        <taxon>Seminavis</taxon>
    </lineage>
</organism>
<dbReference type="AlphaFoldDB" id="A0A9N8EQ39"/>
<feature type="compositionally biased region" description="Low complexity" evidence="1">
    <location>
        <begin position="13"/>
        <end position="25"/>
    </location>
</feature>